<dbReference type="Proteomes" id="UP000018208">
    <property type="component" value="Unassembled WGS sequence"/>
</dbReference>
<dbReference type="SUPFAM" id="SSF57184">
    <property type="entry name" value="Growth factor receptor domain"/>
    <property type="match status" value="2"/>
</dbReference>
<organism evidence="5">
    <name type="scientific">Spironucleus salmonicida</name>
    <dbReference type="NCBI Taxonomy" id="348837"/>
    <lineage>
        <taxon>Eukaryota</taxon>
        <taxon>Metamonada</taxon>
        <taxon>Diplomonadida</taxon>
        <taxon>Hexamitidae</taxon>
        <taxon>Hexamitinae</taxon>
        <taxon>Spironucleus</taxon>
    </lineage>
</organism>
<dbReference type="EMBL" id="KI545969">
    <property type="protein sequence ID" value="EST48979.1"/>
    <property type="molecule type" value="Genomic_DNA"/>
</dbReference>
<proteinExistence type="predicted"/>
<evidence type="ECO:0000313" key="7">
    <source>
        <dbReference type="EMBL" id="KAH0575039.1"/>
    </source>
</evidence>
<accession>V6M6F0</accession>
<evidence type="ECO:0000313" key="4">
    <source>
        <dbReference type="EMBL" id="EST46685.1"/>
    </source>
</evidence>
<dbReference type="VEuPathDB" id="GiardiaDB:SS50377_22659"/>
<evidence type="ECO:0000313" key="3">
    <source>
        <dbReference type="EMBL" id="EST45845.1"/>
    </source>
</evidence>
<dbReference type="VEuPathDB" id="GiardiaDB:SS50377_22649"/>
<dbReference type="EMBL" id="AUWU02000003">
    <property type="protein sequence ID" value="KAH0575039.1"/>
    <property type="molecule type" value="Genomic_DNA"/>
</dbReference>
<evidence type="ECO:0000313" key="8">
    <source>
        <dbReference type="Proteomes" id="UP000018208"/>
    </source>
</evidence>
<protein>
    <submittedName>
        <fullName evidence="5">Cysteine-rich membrane protein 2</fullName>
    </submittedName>
</protein>
<name>V6M6F0_9EUKA</name>
<feature type="domain" description="EGF-like" evidence="2">
    <location>
        <begin position="180"/>
        <end position="209"/>
    </location>
</feature>
<dbReference type="SMART" id="SM00261">
    <property type="entry name" value="FU"/>
    <property type="match status" value="6"/>
</dbReference>
<feature type="domain" description="EGF-like" evidence="2">
    <location>
        <begin position="260"/>
        <end position="303"/>
    </location>
</feature>
<keyword evidence="8" id="KW-1185">Reference proteome</keyword>
<dbReference type="InterPro" id="IPR006212">
    <property type="entry name" value="Furin_repeat"/>
</dbReference>
<evidence type="ECO:0000313" key="6">
    <source>
        <dbReference type="EMBL" id="KAH0575029.1"/>
    </source>
</evidence>
<sequence>MTKQCSKAYPTTCTDPSTYCPEDVGDDLTDCLNCSPNCIVCTGTIAAPTACTQCAENYALSAAGQCEACQAMSIVPCTCKAFKNCATCKTALTGCQTCIVGFEIFMQTCSKCAPGFYKDKDACPACLANCISCKDGAKCETCSNGYELTDDGQCVEENVCEQNEDCAAGSFCGAGKKCEPCNASCLTCADSEHCTSCGKGLILQDWVCVSCDEACGECAGAPSNCTACKATHEMTTKHECVEKCAGITTGTACVDSAVVECGGRLQMTQCACQNAVNCLSCSEDGTKCGSCLAGYELEALACLKCAADFYQVGVFCFSDKVDPVKPNRISTGGIIGIVIAILVAVGVVGGVVGCCMRKKKHTAVVADAETVVAGQQ</sequence>
<reference evidence="6" key="2">
    <citation type="submission" date="2020-12" db="EMBL/GenBank/DDBJ databases">
        <title>New Spironucleus salmonicida genome in near-complete chromosomes.</title>
        <authorList>
            <person name="Xu F."/>
            <person name="Kurt Z."/>
            <person name="Jimenez-Gonzalez A."/>
            <person name="Astvaldsson A."/>
            <person name="Andersson J.O."/>
            <person name="Svard S.G."/>
        </authorList>
    </citation>
    <scope>NUCLEOTIDE SEQUENCE</scope>
    <source>
        <strain evidence="6">ATCC 50377</strain>
    </source>
</reference>
<evidence type="ECO:0000259" key="2">
    <source>
        <dbReference type="SMART" id="SM00181"/>
    </source>
</evidence>
<keyword evidence="1" id="KW-1133">Transmembrane helix</keyword>
<reference evidence="5 6" key="1">
    <citation type="journal article" date="2014" name="PLoS Genet.">
        <title>The Genome of Spironucleus salmonicida Highlights a Fish Pathogen Adapted to Fluctuating Environments.</title>
        <authorList>
            <person name="Xu F."/>
            <person name="Jerlstrom-Hultqvist J."/>
            <person name="Einarsson E."/>
            <person name="Astvaldsson A."/>
            <person name="Svard S.G."/>
            <person name="Andersson J.O."/>
        </authorList>
    </citation>
    <scope>NUCLEOTIDE SEQUENCE</scope>
    <source>
        <strain evidence="6">ATCC 50377</strain>
    </source>
</reference>
<feature type="domain" description="EGF-like" evidence="2">
    <location>
        <begin position="125"/>
        <end position="155"/>
    </location>
</feature>
<feature type="transmembrane region" description="Helical" evidence="1">
    <location>
        <begin position="333"/>
        <end position="352"/>
    </location>
</feature>
<dbReference type="InterPro" id="IPR009030">
    <property type="entry name" value="Growth_fac_rcpt_cys_sf"/>
</dbReference>
<gene>
    <name evidence="5" type="ORF">SS50377_10747</name>
    <name evidence="4" type="ORF">SS50377_13277</name>
    <name evidence="3" type="ORF">SS50377_14187</name>
    <name evidence="6" type="ORF">SS50377_22649</name>
    <name evidence="7" type="ORF">SS50377_22659</name>
</gene>
<dbReference type="EMBL" id="KI546071">
    <property type="protein sequence ID" value="EST46685.1"/>
    <property type="molecule type" value="Genomic_DNA"/>
</dbReference>
<keyword evidence="1" id="KW-0472">Membrane</keyword>
<dbReference type="EMBL" id="KI546088">
    <property type="protein sequence ID" value="EST45845.1"/>
    <property type="molecule type" value="Genomic_DNA"/>
</dbReference>
<dbReference type="SMART" id="SM00181">
    <property type="entry name" value="EGF"/>
    <property type="match status" value="5"/>
</dbReference>
<keyword evidence="1" id="KW-0812">Transmembrane</keyword>
<feature type="domain" description="EGF-like" evidence="2">
    <location>
        <begin position="87"/>
        <end position="124"/>
    </location>
</feature>
<feature type="domain" description="EGF-like" evidence="2">
    <location>
        <begin position="33"/>
        <end position="67"/>
    </location>
</feature>
<dbReference type="OrthoDB" id="300641at2759"/>
<dbReference type="InterPro" id="IPR000742">
    <property type="entry name" value="EGF"/>
</dbReference>
<dbReference type="Gene3D" id="2.10.220.10">
    <property type="entry name" value="Hormone Receptor, Insulin-like Growth Factor Receptor 1, Chain A, domain 2"/>
    <property type="match status" value="2"/>
</dbReference>
<dbReference type="AlphaFoldDB" id="V6M6F0"/>
<evidence type="ECO:0000313" key="5">
    <source>
        <dbReference type="EMBL" id="EST48979.1"/>
    </source>
</evidence>
<evidence type="ECO:0000256" key="1">
    <source>
        <dbReference type="SAM" id="Phobius"/>
    </source>
</evidence>
<dbReference type="EMBL" id="AUWU02000003">
    <property type="protein sequence ID" value="KAH0575029.1"/>
    <property type="molecule type" value="Genomic_DNA"/>
</dbReference>